<evidence type="ECO:0000256" key="4">
    <source>
        <dbReference type="ARBA" id="ARBA00022692"/>
    </source>
</evidence>
<accession>A0ABN6P032</accession>
<reference evidence="8 9" key="1">
    <citation type="journal article" date="2016" name="Microbes Environ.">
        <title>Phylogenetically diverse aerobic anoxygenic phototrophic bacteria isolated from epilithic biofilms in Tama river, Japan.</title>
        <authorList>
            <person name="Hirose S."/>
            <person name="Matsuura K."/>
            <person name="Haruta S."/>
        </authorList>
    </citation>
    <scope>NUCLEOTIDE SEQUENCE [LARGE SCALE GENOMIC DNA]</scope>
    <source>
        <strain evidence="8 9">S08</strain>
    </source>
</reference>
<evidence type="ECO:0000256" key="7">
    <source>
        <dbReference type="SAM" id="Phobius"/>
    </source>
</evidence>
<protein>
    <recommendedName>
        <fullName evidence="10">Na+/H+ antiporter subunit C</fullName>
    </recommendedName>
</protein>
<organism evidence="8 9">
    <name type="scientific">Roseomonas fluvialis</name>
    <dbReference type="NCBI Taxonomy" id="1750527"/>
    <lineage>
        <taxon>Bacteria</taxon>
        <taxon>Pseudomonadati</taxon>
        <taxon>Pseudomonadota</taxon>
        <taxon>Alphaproteobacteria</taxon>
        <taxon>Acetobacterales</taxon>
        <taxon>Roseomonadaceae</taxon>
        <taxon>Roseomonas</taxon>
    </lineage>
</organism>
<dbReference type="Pfam" id="PF00420">
    <property type="entry name" value="Oxidored_q2"/>
    <property type="match status" value="1"/>
</dbReference>
<evidence type="ECO:0000256" key="3">
    <source>
        <dbReference type="ARBA" id="ARBA00022475"/>
    </source>
</evidence>
<name>A0ABN6P032_9PROT</name>
<feature type="transmembrane region" description="Helical" evidence="7">
    <location>
        <begin position="64"/>
        <end position="85"/>
    </location>
</feature>
<dbReference type="PANTHER" id="PTHR34583:SF2">
    <property type="entry name" value="ANTIPORTER SUBUNIT MNHC2-RELATED"/>
    <property type="match status" value="1"/>
</dbReference>
<evidence type="ECO:0000256" key="5">
    <source>
        <dbReference type="ARBA" id="ARBA00022989"/>
    </source>
</evidence>
<evidence type="ECO:0000256" key="6">
    <source>
        <dbReference type="ARBA" id="ARBA00023136"/>
    </source>
</evidence>
<dbReference type="RefSeq" id="WP_244458045.1">
    <property type="nucleotide sequence ID" value="NZ_AP025637.1"/>
</dbReference>
<dbReference type="PANTHER" id="PTHR34583">
    <property type="entry name" value="ANTIPORTER SUBUNIT MNHC2-RELATED"/>
    <property type="match status" value="1"/>
</dbReference>
<dbReference type="EMBL" id="AP025637">
    <property type="protein sequence ID" value="BDG70730.1"/>
    <property type="molecule type" value="Genomic_DNA"/>
</dbReference>
<proteinExistence type="inferred from homology"/>
<dbReference type="InterPro" id="IPR039428">
    <property type="entry name" value="NUOK/Mnh_C1-like"/>
</dbReference>
<evidence type="ECO:0000256" key="2">
    <source>
        <dbReference type="ARBA" id="ARBA00010388"/>
    </source>
</evidence>
<feature type="transmembrane region" description="Helical" evidence="7">
    <location>
        <begin position="6"/>
        <end position="23"/>
    </location>
</feature>
<sequence length="101" mass="10138">MTTLYGLLGAALVGIGLFGLLVRTDPLLRILAFNLMGGGIFLVFGTVARRGAGAGFAADPVPQAIILTGIVVAFAATTLAVALVVRIAAADQARDGTTDAP</sequence>
<feature type="transmembrane region" description="Helical" evidence="7">
    <location>
        <begin position="30"/>
        <end position="52"/>
    </location>
</feature>
<keyword evidence="4 7" id="KW-0812">Transmembrane</keyword>
<keyword evidence="3" id="KW-1003">Cell membrane</keyword>
<comment type="similarity">
    <text evidence="2">Belongs to the CPA3 antiporters (TC 2.A.63) subunit C family.</text>
</comment>
<dbReference type="InterPro" id="IPR050601">
    <property type="entry name" value="CPA3_antiporter_subunitC"/>
</dbReference>
<dbReference type="Proteomes" id="UP000831327">
    <property type="component" value="Chromosome"/>
</dbReference>
<dbReference type="Gene3D" id="1.10.287.3510">
    <property type="match status" value="1"/>
</dbReference>
<evidence type="ECO:0000313" key="8">
    <source>
        <dbReference type="EMBL" id="BDG70730.1"/>
    </source>
</evidence>
<keyword evidence="6 7" id="KW-0472">Membrane</keyword>
<evidence type="ECO:0000256" key="1">
    <source>
        <dbReference type="ARBA" id="ARBA00004651"/>
    </source>
</evidence>
<evidence type="ECO:0008006" key="10">
    <source>
        <dbReference type="Google" id="ProtNLM"/>
    </source>
</evidence>
<keyword evidence="5 7" id="KW-1133">Transmembrane helix</keyword>
<gene>
    <name evidence="8" type="ORF">Rmf_06590</name>
</gene>
<evidence type="ECO:0000313" key="9">
    <source>
        <dbReference type="Proteomes" id="UP000831327"/>
    </source>
</evidence>
<keyword evidence="9" id="KW-1185">Reference proteome</keyword>
<comment type="subcellular location">
    <subcellularLocation>
        <location evidence="1">Cell membrane</location>
        <topology evidence="1">Multi-pass membrane protein</topology>
    </subcellularLocation>
</comment>